<keyword evidence="2" id="KW-1185">Reference proteome</keyword>
<evidence type="ECO:0000313" key="1">
    <source>
        <dbReference type="EMBL" id="KAJ1944469.1"/>
    </source>
</evidence>
<sequence>MHNKWKNVRELRIIGQTPLADSPSLHQVLLGLRFGNLQIEALERLRFVGYLSPGQRLAEGMVEKTGMMLGKLGPNVSEIEWSSLHCVCGYLGRVLRGLYEQQRPRLRVLDATRALPAMAFDSFATTLTQLSLSGEVLGRRQAFPYIPTDNLLRMSLTDIISDRVWDYFDSPRPDMIEFPQLEYMQISVCPMMHLDTRISIMESGWAPRFPKLQEAELSFTADMYVDFFECLRGSPLQKLRFTDSQYTLSHIDQALIESAVEICLVWAARSWFLHSDDRWSAKISHMLNMKVANIRTLSLYGAPVPFPLTTGWAGLHNLSIAVEEVDWDGIEFLLPQVPQLKVLKIVSSRSREWAAPQALTVDGEDLSGLIHSRLEEFDCYCSTYLGPPIPMVWVKKFILGTPSLCRICMYPEVLDEVAEIVAECKRDIQVKIGICIKDLL</sequence>
<organism evidence="1 2">
    <name type="scientific">Linderina macrospora</name>
    <dbReference type="NCBI Taxonomy" id="4868"/>
    <lineage>
        <taxon>Eukaryota</taxon>
        <taxon>Fungi</taxon>
        <taxon>Fungi incertae sedis</taxon>
        <taxon>Zoopagomycota</taxon>
        <taxon>Kickxellomycotina</taxon>
        <taxon>Kickxellomycetes</taxon>
        <taxon>Kickxellales</taxon>
        <taxon>Kickxellaceae</taxon>
        <taxon>Linderina</taxon>
    </lineage>
</organism>
<comment type="caution">
    <text evidence="1">The sequence shown here is derived from an EMBL/GenBank/DDBJ whole genome shotgun (WGS) entry which is preliminary data.</text>
</comment>
<gene>
    <name evidence="1" type="ORF">FBU59_002591</name>
</gene>
<dbReference type="Proteomes" id="UP001150603">
    <property type="component" value="Unassembled WGS sequence"/>
</dbReference>
<dbReference type="EMBL" id="JANBPW010001452">
    <property type="protein sequence ID" value="KAJ1944469.1"/>
    <property type="molecule type" value="Genomic_DNA"/>
</dbReference>
<proteinExistence type="predicted"/>
<evidence type="ECO:0000313" key="2">
    <source>
        <dbReference type="Proteomes" id="UP001150603"/>
    </source>
</evidence>
<protein>
    <submittedName>
        <fullName evidence="1">Uncharacterized protein</fullName>
    </submittedName>
</protein>
<reference evidence="1" key="1">
    <citation type="submission" date="2022-07" db="EMBL/GenBank/DDBJ databases">
        <title>Phylogenomic reconstructions and comparative analyses of Kickxellomycotina fungi.</title>
        <authorList>
            <person name="Reynolds N.K."/>
            <person name="Stajich J.E."/>
            <person name="Barry K."/>
            <person name="Grigoriev I.V."/>
            <person name="Crous P."/>
            <person name="Smith M.E."/>
        </authorList>
    </citation>
    <scope>NUCLEOTIDE SEQUENCE</scope>
    <source>
        <strain evidence="1">NRRL 5244</strain>
    </source>
</reference>
<name>A0ACC1JB01_9FUNG</name>
<accession>A0ACC1JB01</accession>